<accession>A0AA41YZP5</accession>
<name>A0AA41YZP5_9HYPH</name>
<protein>
    <submittedName>
        <fullName evidence="3">Smr/MutS family protein</fullName>
    </submittedName>
</protein>
<dbReference type="PROSITE" id="PS50828">
    <property type="entry name" value="SMR"/>
    <property type="match status" value="1"/>
</dbReference>
<evidence type="ECO:0000256" key="1">
    <source>
        <dbReference type="SAM" id="MobiDB-lite"/>
    </source>
</evidence>
<comment type="caution">
    <text evidence="3">The sequence shown here is derived from an EMBL/GenBank/DDBJ whole genome shotgun (WGS) entry which is preliminary data.</text>
</comment>
<evidence type="ECO:0000313" key="4">
    <source>
        <dbReference type="Proteomes" id="UP001165667"/>
    </source>
</evidence>
<gene>
    <name evidence="3" type="ORF">M8523_19420</name>
</gene>
<evidence type="ECO:0000313" key="3">
    <source>
        <dbReference type="EMBL" id="MCW6510192.1"/>
    </source>
</evidence>
<dbReference type="PANTHER" id="PTHR35562">
    <property type="entry name" value="DNA ENDONUCLEASE SMRA-RELATED"/>
    <property type="match status" value="1"/>
</dbReference>
<evidence type="ECO:0000259" key="2">
    <source>
        <dbReference type="PROSITE" id="PS50828"/>
    </source>
</evidence>
<dbReference type="PANTHER" id="PTHR35562:SF2">
    <property type="entry name" value="DNA ENDONUCLEASE SMRA-RELATED"/>
    <property type="match status" value="1"/>
</dbReference>
<dbReference type="AlphaFoldDB" id="A0AA41YZP5"/>
<dbReference type="SMART" id="SM00463">
    <property type="entry name" value="SMR"/>
    <property type="match status" value="1"/>
</dbReference>
<dbReference type="Proteomes" id="UP001165667">
    <property type="component" value="Unassembled WGS sequence"/>
</dbReference>
<dbReference type="EMBL" id="JAMOIM010000014">
    <property type="protein sequence ID" value="MCW6510192.1"/>
    <property type="molecule type" value="Genomic_DNA"/>
</dbReference>
<dbReference type="InterPro" id="IPR036063">
    <property type="entry name" value="Smr_dom_sf"/>
</dbReference>
<dbReference type="RefSeq" id="WP_282586570.1">
    <property type="nucleotide sequence ID" value="NZ_JAMOIM010000014.1"/>
</dbReference>
<feature type="region of interest" description="Disordered" evidence="1">
    <location>
        <begin position="25"/>
        <end position="80"/>
    </location>
</feature>
<reference evidence="3" key="1">
    <citation type="submission" date="2022-05" db="EMBL/GenBank/DDBJ databases">
        <authorList>
            <person name="Pankratov T."/>
        </authorList>
    </citation>
    <scope>NUCLEOTIDE SEQUENCE</scope>
    <source>
        <strain evidence="3">BP6-180914</strain>
    </source>
</reference>
<feature type="domain" description="Smr" evidence="2">
    <location>
        <begin position="96"/>
        <end position="186"/>
    </location>
</feature>
<feature type="compositionally biased region" description="Low complexity" evidence="1">
    <location>
        <begin position="60"/>
        <end position="73"/>
    </location>
</feature>
<organism evidence="3 4">
    <name type="scientific">Lichenifustis flavocetrariae</name>
    <dbReference type="NCBI Taxonomy" id="2949735"/>
    <lineage>
        <taxon>Bacteria</taxon>
        <taxon>Pseudomonadati</taxon>
        <taxon>Pseudomonadota</taxon>
        <taxon>Alphaproteobacteria</taxon>
        <taxon>Hyphomicrobiales</taxon>
        <taxon>Lichenihabitantaceae</taxon>
        <taxon>Lichenifustis</taxon>
    </lineage>
</organism>
<keyword evidence="4" id="KW-1185">Reference proteome</keyword>
<dbReference type="Pfam" id="PF01713">
    <property type="entry name" value="Smr"/>
    <property type="match status" value="1"/>
</dbReference>
<sequence length="192" mass="21158">MKPPIRYRRLSDEEITLWRSVADTVERRPGSHLPEGPPRALVPTATPAEPEPAAPPAPGGRPAKAAAPRAAPPLADLDRRTRQKIVRGRIGIERAIDLHGLTQPDAHAALRRFLHTAYAEDLRLVLVVTGKGDRSRARSDMFGETGVLKRMVPHWLREFDLRPIVLGFEDAGLPHGGAGALYIRLRRRKAPG</sequence>
<proteinExistence type="predicted"/>
<dbReference type="InterPro" id="IPR002625">
    <property type="entry name" value="Smr_dom"/>
</dbReference>
<dbReference type="SUPFAM" id="SSF160443">
    <property type="entry name" value="SMR domain-like"/>
    <property type="match status" value="1"/>
</dbReference>
<dbReference type="Gene3D" id="3.30.1370.110">
    <property type="match status" value="1"/>
</dbReference>
<feature type="compositionally biased region" description="Pro residues" evidence="1">
    <location>
        <begin position="49"/>
        <end position="59"/>
    </location>
</feature>